<dbReference type="InterPro" id="IPR036942">
    <property type="entry name" value="Beta-barrel_TonB_sf"/>
</dbReference>
<name>A0AA41DB05_9BACT</name>
<keyword evidence="11" id="KW-1185">Reference proteome</keyword>
<evidence type="ECO:0000256" key="7">
    <source>
        <dbReference type="PROSITE-ProRule" id="PRU01360"/>
    </source>
</evidence>
<feature type="chain" id="PRO_5041257065" evidence="8">
    <location>
        <begin position="23"/>
        <end position="1126"/>
    </location>
</feature>
<dbReference type="Gene3D" id="2.40.170.20">
    <property type="entry name" value="TonB-dependent receptor, beta-barrel domain"/>
    <property type="match status" value="1"/>
</dbReference>
<keyword evidence="4 7" id="KW-0812">Transmembrane</keyword>
<comment type="caution">
    <text evidence="10">The sequence shown here is derived from an EMBL/GenBank/DDBJ whole genome shotgun (WGS) entry which is preliminary data.</text>
</comment>
<dbReference type="NCBIfam" id="TIGR04056">
    <property type="entry name" value="OMP_RagA_SusC"/>
    <property type="match status" value="1"/>
</dbReference>
<dbReference type="Gene3D" id="2.170.130.10">
    <property type="entry name" value="TonB-dependent receptor, plug domain"/>
    <property type="match status" value="1"/>
</dbReference>
<organism evidence="10 11">
    <name type="scientific">Caecibacteroides pullorum</name>
    <dbReference type="NCBI Taxonomy" id="2725562"/>
    <lineage>
        <taxon>Bacteria</taxon>
        <taxon>Pseudomonadati</taxon>
        <taxon>Bacteroidota</taxon>
        <taxon>Bacteroidia</taxon>
        <taxon>Bacteroidales</taxon>
        <taxon>Bacteroidaceae</taxon>
        <taxon>Caecibacteroides</taxon>
    </lineage>
</organism>
<proteinExistence type="inferred from homology"/>
<dbReference type="InterPro" id="IPR023997">
    <property type="entry name" value="TonB-dep_OMP_SusC/RagA_CS"/>
</dbReference>
<evidence type="ECO:0000256" key="3">
    <source>
        <dbReference type="ARBA" id="ARBA00022452"/>
    </source>
</evidence>
<evidence type="ECO:0000313" key="11">
    <source>
        <dbReference type="Proteomes" id="UP000698924"/>
    </source>
</evidence>
<protein>
    <submittedName>
        <fullName evidence="10">TonB-dependent receptor</fullName>
    </submittedName>
</protein>
<evidence type="ECO:0000256" key="5">
    <source>
        <dbReference type="ARBA" id="ARBA00023136"/>
    </source>
</evidence>
<dbReference type="NCBIfam" id="TIGR04057">
    <property type="entry name" value="SusC_RagA_signa"/>
    <property type="match status" value="1"/>
</dbReference>
<evidence type="ECO:0000256" key="4">
    <source>
        <dbReference type="ARBA" id="ARBA00022692"/>
    </source>
</evidence>
<reference evidence="10 11" key="1">
    <citation type="journal article" date="2021" name="Sci. Rep.">
        <title>The distribution of antibiotic resistance genes in chicken gut microbiota commensals.</title>
        <authorList>
            <person name="Juricova H."/>
            <person name="Matiasovicova J."/>
            <person name="Kubasova T."/>
            <person name="Cejkova D."/>
            <person name="Rychlik I."/>
        </authorList>
    </citation>
    <scope>NUCLEOTIDE SEQUENCE [LARGE SCALE GENOMIC DNA]</scope>
    <source>
        <strain evidence="10 11">An421</strain>
    </source>
</reference>
<evidence type="ECO:0000259" key="9">
    <source>
        <dbReference type="SMART" id="SM00965"/>
    </source>
</evidence>
<dbReference type="InterPro" id="IPR039426">
    <property type="entry name" value="TonB-dep_rcpt-like"/>
</dbReference>
<keyword evidence="5 7" id="KW-0472">Membrane</keyword>
<evidence type="ECO:0000256" key="6">
    <source>
        <dbReference type="ARBA" id="ARBA00023237"/>
    </source>
</evidence>
<dbReference type="GO" id="GO:0009279">
    <property type="term" value="C:cell outer membrane"/>
    <property type="evidence" value="ECO:0007669"/>
    <property type="project" value="UniProtKB-SubCell"/>
</dbReference>
<comment type="subcellular location">
    <subcellularLocation>
        <location evidence="1 7">Cell outer membrane</location>
        <topology evidence="1 7">Multi-pass membrane protein</topology>
    </subcellularLocation>
</comment>
<dbReference type="PROSITE" id="PS52016">
    <property type="entry name" value="TONB_DEPENDENT_REC_3"/>
    <property type="match status" value="1"/>
</dbReference>
<evidence type="ECO:0000313" key="10">
    <source>
        <dbReference type="EMBL" id="MBM6857250.1"/>
    </source>
</evidence>
<dbReference type="Pfam" id="PF07715">
    <property type="entry name" value="Plug"/>
    <property type="match status" value="1"/>
</dbReference>
<keyword evidence="2 7" id="KW-0813">Transport</keyword>
<evidence type="ECO:0000256" key="2">
    <source>
        <dbReference type="ARBA" id="ARBA00022448"/>
    </source>
</evidence>
<sequence>MSRLTKFMFAVGFLLTTIFSYAGNLAYAQKQTFTFDLKNVTVKTVLQTIEKRSEFIFMYRSDLFDASKRVSVSADKQSISQILDQILAGTAVTYEINDRQILLKAADEKENSFLQTGNSKKISGIVTDGTSQEPIIGANVLVIGSTNGVITDLEGRFTLDVPQGAKLKISYLGYVTKELVVGDATNYVIQLFEDSKALDEVVVVGYGTQKKVNVIGSIAMVDAEKLENRATSSVVSALTGQMPGVTITQPGGRPGVNTGTIRVRGVGSFGATPDALVLIDGIPGNMTDINPNDIESISVLKDASTAAIYGARAANGVVLVTTKMGKEQKVQISYNGYVGFNRATELPEYVDTWDYARLLNEAEGITRFTNEEIQAMRDGSQPDRWANEHFVDDIFSGNGFQTGHDFSINGGNERNQYFASFGYLSQNGIIPKNNYSRYTARVNLTSLLAKNLKLSIRLRGDRANTKEPGTAGAIDGDGMMLLIQQGLRFPGYRPSVLSDGTWGPGVKNFGTPKAWIESESFSESPVMRLNTSVSLDYMPIEGLKLSATGAYNFSNSQSKAYKATLPVNIDGVITTLGPSSLNESNTNTEYKSFQATANYTKSFVDKHNIDLLLGYSWEDEKTRDISAGRQNFPNNSYPYLTVGSPDVQTNSGGGSDWVIQSIFGRAQYNFRERYLAEVTMRYDGSSRFPKDSRFAFFPSGALGWRISEEDFFKENENLSFIDNLKLKTSVGILGNNNIGNYAYQSTYVLGNNYNYPFGGVIQQGAQLTTYTDPNLKWETTRTIDAGFESVMWGGLLSANITYFHRYTYDILYKPNASASSVFGLDMSEVNTGEALNHGWEFEFGHRNTIGDFSYSVNANFSIINNEVKSLGVGNVNQPNGMVGDGSSLFVGYPMQMYYGYVTDGVFTDQKDIDAWFAHTDQSSFGRNQANTKPGDIRYVDISGPDGVPDGKVDATYDRVYLGSQIPKYTFGLSLNAAYKGFDLSLFLQGIAGVKGLLSDYAGWAFFAEGNVQKWQMEEAFDPSNPDRYAKYPRLENLGNSSGHNTQVSDFWIRNASYLRIKNVQLGYTFPKEWLKNLGISNLRMYIASENPYTFHKFPDGWDPEISTSGQFYPILRNFTFGLNLKF</sequence>
<dbReference type="Pfam" id="PF07660">
    <property type="entry name" value="STN"/>
    <property type="match status" value="1"/>
</dbReference>
<dbReference type="InterPro" id="IPR037066">
    <property type="entry name" value="Plug_dom_sf"/>
</dbReference>
<keyword evidence="3 7" id="KW-1134">Transmembrane beta strand</keyword>
<dbReference type="SMART" id="SM00965">
    <property type="entry name" value="STN"/>
    <property type="match status" value="1"/>
</dbReference>
<feature type="domain" description="Secretin/TonB short N-terminal" evidence="9">
    <location>
        <begin position="55"/>
        <end position="106"/>
    </location>
</feature>
<keyword evidence="6 7" id="KW-0998">Cell outer membrane</keyword>
<accession>A0AA41DB05</accession>
<evidence type="ECO:0000256" key="8">
    <source>
        <dbReference type="SAM" id="SignalP"/>
    </source>
</evidence>
<dbReference type="InterPro" id="IPR008969">
    <property type="entry name" value="CarboxyPept-like_regulatory"/>
</dbReference>
<keyword evidence="10" id="KW-0675">Receptor</keyword>
<dbReference type="Pfam" id="PF13715">
    <property type="entry name" value="CarbopepD_reg_2"/>
    <property type="match status" value="1"/>
</dbReference>
<evidence type="ECO:0000256" key="1">
    <source>
        <dbReference type="ARBA" id="ARBA00004571"/>
    </source>
</evidence>
<dbReference type="Proteomes" id="UP000698924">
    <property type="component" value="Unassembled WGS sequence"/>
</dbReference>
<dbReference type="EMBL" id="JACJMO010000006">
    <property type="protein sequence ID" value="MBM6857250.1"/>
    <property type="molecule type" value="Genomic_DNA"/>
</dbReference>
<dbReference type="SUPFAM" id="SSF49464">
    <property type="entry name" value="Carboxypeptidase regulatory domain-like"/>
    <property type="match status" value="1"/>
</dbReference>
<comment type="similarity">
    <text evidence="7">Belongs to the TonB-dependent receptor family.</text>
</comment>
<keyword evidence="8" id="KW-0732">Signal</keyword>
<dbReference type="AlphaFoldDB" id="A0AA41DB05"/>
<dbReference type="InterPro" id="IPR012910">
    <property type="entry name" value="Plug_dom"/>
</dbReference>
<dbReference type="SUPFAM" id="SSF56935">
    <property type="entry name" value="Porins"/>
    <property type="match status" value="1"/>
</dbReference>
<dbReference type="InterPro" id="IPR011662">
    <property type="entry name" value="Secretin/TonB_short_N"/>
</dbReference>
<gene>
    <name evidence="10" type="ORF">H6D15_06485</name>
</gene>
<feature type="signal peptide" evidence="8">
    <location>
        <begin position="1"/>
        <end position="22"/>
    </location>
</feature>
<dbReference type="Gene3D" id="2.60.40.1120">
    <property type="entry name" value="Carboxypeptidase-like, regulatory domain"/>
    <property type="match status" value="1"/>
</dbReference>
<dbReference type="FunFam" id="2.170.130.10:FF:000003">
    <property type="entry name" value="SusC/RagA family TonB-linked outer membrane protein"/>
    <property type="match status" value="1"/>
</dbReference>
<dbReference type="InterPro" id="IPR023996">
    <property type="entry name" value="TonB-dep_OMP_SusC/RagA"/>
</dbReference>